<evidence type="ECO:0000256" key="3">
    <source>
        <dbReference type="ARBA" id="ARBA00023163"/>
    </source>
</evidence>
<name>A0ABW4BTN1_9LACO</name>
<sequence>MNGKLDNFLFHETSIEKTQRKTHNFVADFPDAALINHDQQMKFNNSFFFKNKSIFINKHNRYADYPLHSHEFLEINYIYSGHCTQCVNGKQITLNKGDLLILDINSKHSIKALGKHDILINILFQNKEINLNWLDSLKSNQSVLFNFLLNASMSKQNQSQYLLFKNDASTTIKPEVQEILSEYFFPHEFSGTVISSYLDILLTKLLRQYSPEMIKDNQVSQDSTLKQIFSEIEKNSKTLTLNSLAEMMSYNKNYLSNLIKSETGFTFTKLLNKQKILKAHLAVVSTGKSIQDIIDEVGYSNRNYFYKIYFENYDELPSETRKKIRSIE</sequence>
<dbReference type="InterPro" id="IPR003313">
    <property type="entry name" value="AraC-bd"/>
</dbReference>
<dbReference type="Pfam" id="PF12833">
    <property type="entry name" value="HTH_18"/>
    <property type="match status" value="1"/>
</dbReference>
<proteinExistence type="predicted"/>
<dbReference type="PANTHER" id="PTHR43280">
    <property type="entry name" value="ARAC-FAMILY TRANSCRIPTIONAL REGULATOR"/>
    <property type="match status" value="1"/>
</dbReference>
<dbReference type="CDD" id="cd06996">
    <property type="entry name" value="cupin_Lmo2851-like_N"/>
    <property type="match status" value="1"/>
</dbReference>
<gene>
    <name evidence="5" type="ORF">ACFQ42_03665</name>
</gene>
<dbReference type="PANTHER" id="PTHR43280:SF28">
    <property type="entry name" value="HTH-TYPE TRANSCRIPTIONAL ACTIVATOR RHAS"/>
    <property type="match status" value="1"/>
</dbReference>
<dbReference type="EMBL" id="JBHTOI010000024">
    <property type="protein sequence ID" value="MFD1417857.1"/>
    <property type="molecule type" value="Genomic_DNA"/>
</dbReference>
<comment type="caution">
    <text evidence="5">The sequence shown here is derived from an EMBL/GenBank/DDBJ whole genome shotgun (WGS) entry which is preliminary data.</text>
</comment>
<dbReference type="RefSeq" id="WP_125678434.1">
    <property type="nucleotide sequence ID" value="NZ_JBHTOI010000024.1"/>
</dbReference>
<dbReference type="Pfam" id="PF02311">
    <property type="entry name" value="AraC_binding"/>
    <property type="match status" value="1"/>
</dbReference>
<dbReference type="Gene3D" id="2.60.120.10">
    <property type="entry name" value="Jelly Rolls"/>
    <property type="match status" value="1"/>
</dbReference>
<dbReference type="SUPFAM" id="SSF51215">
    <property type="entry name" value="Regulatory protein AraC"/>
    <property type="match status" value="1"/>
</dbReference>
<dbReference type="SUPFAM" id="SSF46689">
    <property type="entry name" value="Homeodomain-like"/>
    <property type="match status" value="1"/>
</dbReference>
<evidence type="ECO:0000256" key="1">
    <source>
        <dbReference type="ARBA" id="ARBA00023015"/>
    </source>
</evidence>
<dbReference type="InterPro" id="IPR009057">
    <property type="entry name" value="Homeodomain-like_sf"/>
</dbReference>
<organism evidence="5 6">
    <name type="scientific">Companilactobacillus keshanensis</name>
    <dbReference type="NCBI Taxonomy" id="2486003"/>
    <lineage>
        <taxon>Bacteria</taxon>
        <taxon>Bacillati</taxon>
        <taxon>Bacillota</taxon>
        <taxon>Bacilli</taxon>
        <taxon>Lactobacillales</taxon>
        <taxon>Lactobacillaceae</taxon>
        <taxon>Companilactobacillus</taxon>
    </lineage>
</organism>
<keyword evidence="1" id="KW-0805">Transcription regulation</keyword>
<feature type="domain" description="HTH araC/xylS-type" evidence="4">
    <location>
        <begin position="222"/>
        <end position="323"/>
    </location>
</feature>
<dbReference type="InterPro" id="IPR014710">
    <property type="entry name" value="RmlC-like_jellyroll"/>
</dbReference>
<dbReference type="InterPro" id="IPR018060">
    <property type="entry name" value="HTH_AraC"/>
</dbReference>
<keyword evidence="3" id="KW-0804">Transcription</keyword>
<reference evidence="6" key="1">
    <citation type="journal article" date="2019" name="Int. J. Syst. Evol. Microbiol.">
        <title>The Global Catalogue of Microorganisms (GCM) 10K type strain sequencing project: providing services to taxonomists for standard genome sequencing and annotation.</title>
        <authorList>
            <consortium name="The Broad Institute Genomics Platform"/>
            <consortium name="The Broad Institute Genome Sequencing Center for Infectious Disease"/>
            <person name="Wu L."/>
            <person name="Ma J."/>
        </authorList>
    </citation>
    <scope>NUCLEOTIDE SEQUENCE [LARGE SCALE GENOMIC DNA]</scope>
    <source>
        <strain evidence="6">CCM 8936</strain>
    </source>
</reference>
<dbReference type="SMART" id="SM00342">
    <property type="entry name" value="HTH_ARAC"/>
    <property type="match status" value="1"/>
</dbReference>
<dbReference type="Gene3D" id="1.10.10.60">
    <property type="entry name" value="Homeodomain-like"/>
    <property type="match status" value="2"/>
</dbReference>
<dbReference type="Proteomes" id="UP001597251">
    <property type="component" value="Unassembled WGS sequence"/>
</dbReference>
<keyword evidence="2" id="KW-0238">DNA-binding</keyword>
<evidence type="ECO:0000256" key="2">
    <source>
        <dbReference type="ARBA" id="ARBA00023125"/>
    </source>
</evidence>
<evidence type="ECO:0000259" key="4">
    <source>
        <dbReference type="PROSITE" id="PS01124"/>
    </source>
</evidence>
<accession>A0ABW4BTN1</accession>
<protein>
    <submittedName>
        <fullName evidence="5">Helix-turn-helix domain-containing protein</fullName>
    </submittedName>
</protein>
<dbReference type="PROSITE" id="PS01124">
    <property type="entry name" value="HTH_ARAC_FAMILY_2"/>
    <property type="match status" value="1"/>
</dbReference>
<evidence type="ECO:0000313" key="6">
    <source>
        <dbReference type="Proteomes" id="UP001597251"/>
    </source>
</evidence>
<evidence type="ECO:0000313" key="5">
    <source>
        <dbReference type="EMBL" id="MFD1417857.1"/>
    </source>
</evidence>
<dbReference type="InterPro" id="IPR037923">
    <property type="entry name" value="HTH-like"/>
</dbReference>
<keyword evidence="6" id="KW-1185">Reference proteome</keyword>